<protein>
    <submittedName>
        <fullName evidence="6">Thiamine diphosphokinase</fullName>
    </submittedName>
</protein>
<reference evidence="6" key="2">
    <citation type="journal article" date="2021" name="PeerJ">
        <title>Extensive microbial diversity within the chicken gut microbiome revealed by metagenomics and culture.</title>
        <authorList>
            <person name="Gilroy R."/>
            <person name="Ravi A."/>
            <person name="Getino M."/>
            <person name="Pursley I."/>
            <person name="Horton D.L."/>
            <person name="Alikhan N.F."/>
            <person name="Baker D."/>
            <person name="Gharbi K."/>
            <person name="Hall N."/>
            <person name="Watson M."/>
            <person name="Adriaenssens E.M."/>
            <person name="Foster-Nyarko E."/>
            <person name="Jarju S."/>
            <person name="Secka A."/>
            <person name="Antonio M."/>
            <person name="Oren A."/>
            <person name="Chaudhuri R.R."/>
            <person name="La Ragione R."/>
            <person name="Hildebrand F."/>
            <person name="Pallen M.J."/>
        </authorList>
    </citation>
    <scope>NUCLEOTIDE SEQUENCE</scope>
    <source>
        <strain evidence="6">ChiHjej10B9-9673</strain>
    </source>
</reference>
<name>A0A9D1FCU0_9FIRM</name>
<dbReference type="EMBL" id="DVJK01000114">
    <property type="protein sequence ID" value="HIS66737.1"/>
    <property type="molecule type" value="Genomic_DNA"/>
</dbReference>
<evidence type="ECO:0000256" key="2">
    <source>
        <dbReference type="ARBA" id="ARBA00022741"/>
    </source>
</evidence>
<dbReference type="Proteomes" id="UP000824001">
    <property type="component" value="Unassembled WGS sequence"/>
</dbReference>
<accession>A0A9D1FCU0</accession>
<evidence type="ECO:0000256" key="4">
    <source>
        <dbReference type="ARBA" id="ARBA00022840"/>
    </source>
</evidence>
<evidence type="ECO:0000313" key="7">
    <source>
        <dbReference type="Proteomes" id="UP000824001"/>
    </source>
</evidence>
<sequence length="84" mass="8946">MKSCYIVGAADFAPARFAPAPGDFVIAADAGILHLERLGAKPDLVLGDFDSLGRVPDYPDTEVSPVRKDDTDSMLAARRAVERG</sequence>
<dbReference type="AlphaFoldDB" id="A0A9D1FCU0"/>
<evidence type="ECO:0000259" key="5">
    <source>
        <dbReference type="Pfam" id="PF04263"/>
    </source>
</evidence>
<dbReference type="Gene3D" id="3.40.50.10240">
    <property type="entry name" value="Thiamin pyrophosphokinase, catalytic domain"/>
    <property type="match status" value="1"/>
</dbReference>
<dbReference type="SUPFAM" id="SSF63999">
    <property type="entry name" value="Thiamin pyrophosphokinase, catalytic domain"/>
    <property type="match status" value="1"/>
</dbReference>
<dbReference type="InterPro" id="IPR007371">
    <property type="entry name" value="TPK_catalytic"/>
</dbReference>
<keyword evidence="4" id="KW-0067">ATP-binding</keyword>
<dbReference type="InterPro" id="IPR036759">
    <property type="entry name" value="TPK_catalytic_sf"/>
</dbReference>
<reference evidence="6" key="1">
    <citation type="submission" date="2020-10" db="EMBL/GenBank/DDBJ databases">
        <authorList>
            <person name="Gilroy R."/>
        </authorList>
    </citation>
    <scope>NUCLEOTIDE SEQUENCE</scope>
    <source>
        <strain evidence="6">ChiHjej10B9-9673</strain>
    </source>
</reference>
<evidence type="ECO:0000256" key="1">
    <source>
        <dbReference type="ARBA" id="ARBA00022679"/>
    </source>
</evidence>
<dbReference type="GO" id="GO:0005524">
    <property type="term" value="F:ATP binding"/>
    <property type="evidence" value="ECO:0007669"/>
    <property type="project" value="UniProtKB-KW"/>
</dbReference>
<dbReference type="GO" id="GO:0004788">
    <property type="term" value="F:thiamine diphosphokinase activity"/>
    <property type="evidence" value="ECO:0007669"/>
    <property type="project" value="InterPro"/>
</dbReference>
<evidence type="ECO:0000256" key="3">
    <source>
        <dbReference type="ARBA" id="ARBA00022777"/>
    </source>
</evidence>
<dbReference type="GO" id="GO:0016301">
    <property type="term" value="F:kinase activity"/>
    <property type="evidence" value="ECO:0007669"/>
    <property type="project" value="UniProtKB-KW"/>
</dbReference>
<proteinExistence type="predicted"/>
<dbReference type="GO" id="GO:0009229">
    <property type="term" value="P:thiamine diphosphate biosynthetic process"/>
    <property type="evidence" value="ECO:0007669"/>
    <property type="project" value="InterPro"/>
</dbReference>
<evidence type="ECO:0000313" key="6">
    <source>
        <dbReference type="EMBL" id="HIS66737.1"/>
    </source>
</evidence>
<feature type="domain" description="Thiamin pyrophosphokinase catalytic" evidence="5">
    <location>
        <begin position="23"/>
        <end position="83"/>
    </location>
</feature>
<keyword evidence="1" id="KW-0808">Transferase</keyword>
<organism evidence="6 7">
    <name type="scientific">Candidatus Scatomorpha merdipullorum</name>
    <dbReference type="NCBI Taxonomy" id="2840927"/>
    <lineage>
        <taxon>Bacteria</taxon>
        <taxon>Bacillati</taxon>
        <taxon>Bacillota</taxon>
        <taxon>Clostridia</taxon>
        <taxon>Eubacteriales</taxon>
        <taxon>Candidatus Scatomorpha</taxon>
    </lineage>
</organism>
<keyword evidence="3" id="KW-0418">Kinase</keyword>
<gene>
    <name evidence="6" type="ORF">IAC18_04145</name>
</gene>
<feature type="non-terminal residue" evidence="6">
    <location>
        <position position="84"/>
    </location>
</feature>
<comment type="caution">
    <text evidence="6">The sequence shown here is derived from an EMBL/GenBank/DDBJ whole genome shotgun (WGS) entry which is preliminary data.</text>
</comment>
<keyword evidence="2" id="KW-0547">Nucleotide-binding</keyword>
<dbReference type="Pfam" id="PF04263">
    <property type="entry name" value="TPK_catalytic"/>
    <property type="match status" value="1"/>
</dbReference>